<protein>
    <submittedName>
        <fullName evidence="3">DUF4389 domain-containing protein</fullName>
    </submittedName>
</protein>
<sequence length="155" mass="17055">MNRFTDNLTDPDFWLRLVYTLLFALAWQVVELLLAVILVLQIGFRLFSGRANPELAGFGNSLSQYAWQMGRYVTGASEVKPWPFLEWPAADAEWQPRPPAGPVTVEPVAPATAPQTAAPTQADPVAEVVQPEPPLVHPLPEDEQDEPGAEDRPAS</sequence>
<name>A0A1I6BI45_9GAMM</name>
<reference evidence="4 5" key="1">
    <citation type="submission" date="2016-10" db="EMBL/GenBank/DDBJ databases">
        <authorList>
            <person name="de Groot N.N."/>
        </authorList>
    </citation>
    <scope>NUCLEOTIDE SEQUENCE [LARGE SCALE GENOMIC DNA]</scope>
    <source>
        <strain evidence="4 5">JCM 18415</strain>
    </source>
</reference>
<accession>A0A1I6BI45</accession>
<feature type="region of interest" description="Disordered" evidence="1">
    <location>
        <begin position="93"/>
        <end position="155"/>
    </location>
</feature>
<feature type="transmembrane region" description="Helical" evidence="2">
    <location>
        <begin position="17"/>
        <end position="40"/>
    </location>
</feature>
<dbReference type="Pfam" id="PF14333">
    <property type="entry name" value="DUF4389"/>
    <property type="match status" value="1"/>
</dbReference>
<evidence type="ECO:0000256" key="2">
    <source>
        <dbReference type="SAM" id="Phobius"/>
    </source>
</evidence>
<dbReference type="EMBL" id="FOYD01000004">
    <property type="protein sequence ID" value="SFQ80574.1"/>
    <property type="molecule type" value="Genomic_DNA"/>
</dbReference>
<keyword evidence="2" id="KW-1133">Transmembrane helix</keyword>
<keyword evidence="6" id="KW-1185">Reference proteome</keyword>
<dbReference type="STRING" id="1002526.SAMN05216578_10487"/>
<gene>
    <name evidence="3" type="ORF">RED13_001078</name>
    <name evidence="4" type="ORF">SAMN05216578_10487</name>
</gene>
<keyword evidence="2" id="KW-0472">Membrane</keyword>
<evidence type="ECO:0000313" key="6">
    <source>
        <dbReference type="Proteomes" id="UP001281217"/>
    </source>
</evidence>
<reference evidence="3" key="3">
    <citation type="submission" date="2024-05" db="EMBL/GenBank/DDBJ databases">
        <authorList>
            <person name="de Witt J."/>
        </authorList>
    </citation>
    <scope>NUCLEOTIDE SEQUENCE</scope>
    <source>
        <strain evidence="3">FZJ</strain>
    </source>
</reference>
<dbReference type="AlphaFoldDB" id="A0A1I6BI45"/>
<feature type="compositionally biased region" description="Low complexity" evidence="1">
    <location>
        <begin position="102"/>
        <end position="126"/>
    </location>
</feature>
<dbReference type="OrthoDB" id="5766995at2"/>
<organism evidence="4 5">
    <name type="scientific">Halopseudomonas formosensis</name>
    <dbReference type="NCBI Taxonomy" id="1002526"/>
    <lineage>
        <taxon>Bacteria</taxon>
        <taxon>Pseudomonadati</taxon>
        <taxon>Pseudomonadota</taxon>
        <taxon>Gammaproteobacteria</taxon>
        <taxon>Pseudomonadales</taxon>
        <taxon>Pseudomonadaceae</taxon>
        <taxon>Halopseudomonas</taxon>
    </lineage>
</organism>
<dbReference type="EMBL" id="JAVRDO010000003">
    <property type="protein sequence ID" value="MDX9686670.1"/>
    <property type="molecule type" value="Genomic_DNA"/>
</dbReference>
<dbReference type="InterPro" id="IPR025498">
    <property type="entry name" value="DUF4389"/>
</dbReference>
<proteinExistence type="predicted"/>
<evidence type="ECO:0000313" key="3">
    <source>
        <dbReference type="EMBL" id="MDX9686670.1"/>
    </source>
</evidence>
<dbReference type="RefSeq" id="WP_090538511.1">
    <property type="nucleotide sequence ID" value="NZ_FOYD01000004.1"/>
</dbReference>
<evidence type="ECO:0000313" key="4">
    <source>
        <dbReference type="EMBL" id="SFQ80574.1"/>
    </source>
</evidence>
<dbReference type="Proteomes" id="UP000242815">
    <property type="component" value="Unassembled WGS sequence"/>
</dbReference>
<evidence type="ECO:0000256" key="1">
    <source>
        <dbReference type="SAM" id="MobiDB-lite"/>
    </source>
</evidence>
<reference evidence="6" key="2">
    <citation type="submission" date="2023-07" db="EMBL/GenBank/DDBJ databases">
        <authorList>
            <person name="de Witt J."/>
        </authorList>
    </citation>
    <scope>NUCLEOTIDE SEQUENCE [LARGE SCALE GENOMIC DNA]</scope>
    <source>
        <strain evidence="6">FZJ</strain>
    </source>
</reference>
<dbReference type="Proteomes" id="UP001281217">
    <property type="component" value="Unassembled WGS sequence"/>
</dbReference>
<evidence type="ECO:0000313" key="5">
    <source>
        <dbReference type="Proteomes" id="UP000242815"/>
    </source>
</evidence>
<keyword evidence="2" id="KW-0812">Transmembrane</keyword>